<dbReference type="InterPro" id="IPR013783">
    <property type="entry name" value="Ig-like_fold"/>
</dbReference>
<dbReference type="Pfam" id="PF18962">
    <property type="entry name" value="Por_Secre_tail"/>
    <property type="match status" value="1"/>
</dbReference>
<dbReference type="InterPro" id="IPR036514">
    <property type="entry name" value="SGNH_hydro_sf"/>
</dbReference>
<comment type="caution">
    <text evidence="3">The sequence shown here is derived from an EMBL/GenBank/DDBJ whole genome shotgun (WGS) entry which is preliminary data.</text>
</comment>
<proteinExistence type="predicted"/>
<dbReference type="PROSITE" id="PS50093">
    <property type="entry name" value="PKD"/>
    <property type="match status" value="1"/>
</dbReference>
<dbReference type="NCBIfam" id="TIGR04183">
    <property type="entry name" value="Por_Secre_tail"/>
    <property type="match status" value="1"/>
</dbReference>
<dbReference type="InterPro" id="IPR000601">
    <property type="entry name" value="PKD_dom"/>
</dbReference>
<dbReference type="InterPro" id="IPR035986">
    <property type="entry name" value="PKD_dom_sf"/>
</dbReference>
<dbReference type="EMBL" id="QKSB01000002">
    <property type="protein sequence ID" value="PZE17890.1"/>
    <property type="molecule type" value="Genomic_DNA"/>
</dbReference>
<sequence length="438" mass="48590">MFIGKTICNEATYCNGRPYSFQISLVKKIAYLLLFLLPCSIFAQTTKKVAFLGNSYTYVNDLPSLIDSLANHQGDDLVHQQNTPGGYTLNGHSTNTTSLSVIAANTWDFVVLQDQSQAPSFPYAQVITDVYPKAKILCDSIRAANACAIPMFFNTWGRLNGDPQWDSINTFSKMNQRLFNAYEHMTKVNDGMLSPVGLGFNVVFNDPNPIVSHSQLYAGDGSHPSIFGSYLAACIFNDLIFETQSQANTFLPNGMTQLEANYLKGVADQVVYAATSPIFDYTAPVAAFNFTINASDVTFNNLSEHAYEYAWDFGDNNSSNLENPTHTYNQTGTFQVKLTAKYCGRQATYEQSVNITQLGIENTTIKVAVFPNPFQDQFQLLAPINASIEIVNITGKVMQQFRQTKSVQNIDLSDASKGVYFIKIQSEAQLVVKKVMKQ</sequence>
<organism evidence="3 4">
    <name type="scientific">Putridiphycobacter roseus</name>
    <dbReference type="NCBI Taxonomy" id="2219161"/>
    <lineage>
        <taxon>Bacteria</taxon>
        <taxon>Pseudomonadati</taxon>
        <taxon>Bacteroidota</taxon>
        <taxon>Flavobacteriia</taxon>
        <taxon>Flavobacteriales</taxon>
        <taxon>Crocinitomicaceae</taxon>
        <taxon>Putridiphycobacter</taxon>
    </lineage>
</organism>
<dbReference type="CDD" id="cd00146">
    <property type="entry name" value="PKD"/>
    <property type="match status" value="1"/>
</dbReference>
<dbReference type="GO" id="GO:0016788">
    <property type="term" value="F:hydrolase activity, acting on ester bonds"/>
    <property type="evidence" value="ECO:0007669"/>
    <property type="project" value="UniProtKB-ARBA"/>
</dbReference>
<gene>
    <name evidence="3" type="ORF">DNU06_04535</name>
</gene>
<keyword evidence="1" id="KW-0732">Signal</keyword>
<dbReference type="InterPro" id="IPR022409">
    <property type="entry name" value="PKD/Chitinase_dom"/>
</dbReference>
<dbReference type="Pfam" id="PF18911">
    <property type="entry name" value="PKD_4"/>
    <property type="match status" value="1"/>
</dbReference>
<evidence type="ECO:0000313" key="3">
    <source>
        <dbReference type="EMBL" id="PZE17890.1"/>
    </source>
</evidence>
<dbReference type="SUPFAM" id="SSF52266">
    <property type="entry name" value="SGNH hydrolase"/>
    <property type="match status" value="1"/>
</dbReference>
<dbReference type="SUPFAM" id="SSF49299">
    <property type="entry name" value="PKD domain"/>
    <property type="match status" value="1"/>
</dbReference>
<dbReference type="AlphaFoldDB" id="A0A2W1N2W7"/>
<dbReference type="Gene3D" id="2.60.40.10">
    <property type="entry name" value="Immunoglobulins"/>
    <property type="match status" value="1"/>
</dbReference>
<name>A0A2W1N2W7_9FLAO</name>
<keyword evidence="4" id="KW-1185">Reference proteome</keyword>
<accession>A0A2W1N2W7</accession>
<dbReference type="InterPro" id="IPR026444">
    <property type="entry name" value="Secre_tail"/>
</dbReference>
<dbReference type="Proteomes" id="UP000249248">
    <property type="component" value="Unassembled WGS sequence"/>
</dbReference>
<reference evidence="3 4" key="1">
    <citation type="submission" date="2018-06" db="EMBL/GenBank/DDBJ databases">
        <title>The draft genome sequence of Crocinitomix sp. SM1701.</title>
        <authorList>
            <person name="Zhang X."/>
        </authorList>
    </citation>
    <scope>NUCLEOTIDE SEQUENCE [LARGE SCALE GENOMIC DNA]</scope>
    <source>
        <strain evidence="3 4">SM1701</strain>
    </source>
</reference>
<evidence type="ECO:0000259" key="2">
    <source>
        <dbReference type="PROSITE" id="PS50093"/>
    </source>
</evidence>
<evidence type="ECO:0000313" key="4">
    <source>
        <dbReference type="Proteomes" id="UP000249248"/>
    </source>
</evidence>
<dbReference type="Gene3D" id="3.40.50.1110">
    <property type="entry name" value="SGNH hydrolase"/>
    <property type="match status" value="1"/>
</dbReference>
<evidence type="ECO:0000256" key="1">
    <source>
        <dbReference type="ARBA" id="ARBA00022729"/>
    </source>
</evidence>
<feature type="domain" description="PKD" evidence="2">
    <location>
        <begin position="309"/>
        <end position="340"/>
    </location>
</feature>
<protein>
    <recommendedName>
        <fullName evidence="2">PKD domain-containing protein</fullName>
    </recommendedName>
</protein>
<dbReference type="SMART" id="SM00089">
    <property type="entry name" value="PKD"/>
    <property type="match status" value="1"/>
</dbReference>